<reference evidence="2" key="1">
    <citation type="journal article" date="2015" name="Genome Announc.">
        <title>Draft genome sequence of the fungus Penicillium brasilianum MG11.</title>
        <authorList>
            <person name="Horn F."/>
            <person name="Linde J."/>
            <person name="Mattern D.J."/>
            <person name="Walther G."/>
            <person name="Guthke R."/>
            <person name="Brakhage A.A."/>
            <person name="Valiante V."/>
        </authorList>
    </citation>
    <scope>NUCLEOTIDE SEQUENCE [LARGE SCALE GENOMIC DNA]</scope>
    <source>
        <strain evidence="2">MG11</strain>
    </source>
</reference>
<name>A0A0F7U495_PENBI</name>
<dbReference type="Proteomes" id="UP000042958">
    <property type="component" value="Unassembled WGS sequence"/>
</dbReference>
<organism evidence="1 2">
    <name type="scientific">Penicillium brasilianum</name>
    <dbReference type="NCBI Taxonomy" id="104259"/>
    <lineage>
        <taxon>Eukaryota</taxon>
        <taxon>Fungi</taxon>
        <taxon>Dikarya</taxon>
        <taxon>Ascomycota</taxon>
        <taxon>Pezizomycotina</taxon>
        <taxon>Eurotiomycetes</taxon>
        <taxon>Eurotiomycetidae</taxon>
        <taxon>Eurotiales</taxon>
        <taxon>Aspergillaceae</taxon>
        <taxon>Penicillium</taxon>
    </lineage>
</organism>
<evidence type="ECO:0000313" key="2">
    <source>
        <dbReference type="Proteomes" id="UP000042958"/>
    </source>
</evidence>
<dbReference type="EMBL" id="CDHK01000017">
    <property type="protein sequence ID" value="CEJ62525.1"/>
    <property type="molecule type" value="Genomic_DNA"/>
</dbReference>
<sequence length="715" mass="80396">MTTSHDTGTSEDDRLMTQANEQLERELLQSQKLTLTTYQAPRRVVSLGISPSYVKDWTPADAFRELYQNWKDAIIERFDLERQSFQPFLDDHNDHLSIVVPDQPGDRENRRALGFIQYEKKAGRITIANPCMQLPIDALAMGFSTKAAHKHLVGRHGEGLKLAGLVLARDRYQVSVAASGCNWSFDMHTDAASISCTVAPSQKTKLIGWTDPALDMASLRYHVGRDVAVVIGRTRTKPGRPVALDAFLDWLRLTTMDIRELTYRSGLIPTPHGDLILDPQLRGQLYHNGITLTNSAVGGAFLFAYNFAYSSTCRDRRRLASWWDTARQVRQTWEEALREKKDTILPLLVDLLRKHARSADAEMIGPLLEPLAARQIWQYLLRESADKIFFYSERSNDQTTNTIRDSLGKRQARLPDRLCGTCCVPTAPPGPSKSSCKSCCLRRRLDRKVDVYFDKGKDMLNIHCRWLDFACTHHRSFYRPWSPNNLADPNAPFFCCHVVEAFRTLGSSGPDYHAVLHDGNCANTETALLHEKAALPNDVVPCGCRQQFARQTHRMCLFTVYDDLTGTYGAGDPHVTGRQAAPEIASIWCSHLILDAIKCGIPTPARLLIHGEHGEGNFWGAYDIPYLCIQYTVSPPAFYSYRSRPRRDDLNSSADCYQWYPYAPPLELRACLHVLGQDLPSLSVSGAGHLDLRPFGYIDTTALSSTCSSSPSKKN</sequence>
<gene>
    <name evidence="1" type="ORF">PMG11_11022</name>
</gene>
<evidence type="ECO:0000313" key="1">
    <source>
        <dbReference type="EMBL" id="CEJ62525.1"/>
    </source>
</evidence>
<keyword evidence="2" id="KW-1185">Reference proteome</keyword>
<dbReference type="OrthoDB" id="5376140at2759"/>
<accession>A0A0F7U495</accession>
<protein>
    <submittedName>
        <fullName evidence="1">Uncharacterized protein</fullName>
    </submittedName>
</protein>
<dbReference type="AlphaFoldDB" id="A0A0F7U495"/>
<proteinExistence type="predicted"/>